<dbReference type="Proteomes" id="UP000195772">
    <property type="component" value="Unassembled WGS sequence"/>
</dbReference>
<protein>
    <submittedName>
        <fullName evidence="2">Uncharacterized protein</fullName>
    </submittedName>
</protein>
<evidence type="ECO:0000256" key="1">
    <source>
        <dbReference type="SAM" id="MobiDB-lite"/>
    </source>
</evidence>
<evidence type="ECO:0000313" key="3">
    <source>
        <dbReference type="Proteomes" id="UP000195772"/>
    </source>
</evidence>
<evidence type="ECO:0000313" key="2">
    <source>
        <dbReference type="EMBL" id="OUN02546.1"/>
    </source>
</evidence>
<dbReference type="EMBL" id="NFHB01000007">
    <property type="protein sequence ID" value="OUN02546.1"/>
    <property type="molecule type" value="Genomic_DNA"/>
</dbReference>
<accession>A0A1Y3QSG7</accession>
<dbReference type="AlphaFoldDB" id="A0A1Y3QSG7"/>
<feature type="region of interest" description="Disordered" evidence="1">
    <location>
        <begin position="1"/>
        <end position="74"/>
    </location>
</feature>
<name>A0A1Y3QSG7_9BACT</name>
<feature type="compositionally biased region" description="Basic and acidic residues" evidence="1">
    <location>
        <begin position="55"/>
        <end position="71"/>
    </location>
</feature>
<gene>
    <name evidence="2" type="ORF">B5G41_10865</name>
</gene>
<sequence length="82" mass="8427">MGAEVRRADTGGGTKAGMRAEAGRADTGGGTERWVGGAERSAGGSTESNFRRQHRGGDAAEARETDADSKAGDSVLNFLPFL</sequence>
<reference evidence="3" key="1">
    <citation type="submission" date="2017-04" db="EMBL/GenBank/DDBJ databases">
        <title>Function of individual gut microbiota members based on whole genome sequencing of pure cultures obtained from chicken caecum.</title>
        <authorList>
            <person name="Medvecky M."/>
            <person name="Cejkova D."/>
            <person name="Polansky O."/>
            <person name="Karasova D."/>
            <person name="Kubasova T."/>
            <person name="Cizek A."/>
            <person name="Rychlik I."/>
        </authorList>
    </citation>
    <scope>NUCLEOTIDE SEQUENCE [LARGE SCALE GENOMIC DNA]</scope>
    <source>
        <strain evidence="3">An90</strain>
    </source>
</reference>
<proteinExistence type="predicted"/>
<comment type="caution">
    <text evidence="2">The sequence shown here is derived from an EMBL/GenBank/DDBJ whole genome shotgun (WGS) entry which is preliminary data.</text>
</comment>
<organism evidence="2 3">
    <name type="scientific">Alistipes onderdonkii</name>
    <dbReference type="NCBI Taxonomy" id="328813"/>
    <lineage>
        <taxon>Bacteria</taxon>
        <taxon>Pseudomonadati</taxon>
        <taxon>Bacteroidota</taxon>
        <taxon>Bacteroidia</taxon>
        <taxon>Bacteroidales</taxon>
        <taxon>Rikenellaceae</taxon>
        <taxon>Alistipes</taxon>
    </lineage>
</organism>